<dbReference type="AlphaFoldDB" id="A0A5B8XF71"/>
<sequence length="207" mass="22341">MSKLKLILLFALSASIIACSGKGSLDKIGGPSWIFDPYSVAKDKNEVAAVGISDPTQGGVKLQIAQAEADALGNLASQIKTTVDKIVTDSISKNENIKAGKDGKKDVVAKDETIEKKFSSVNSAIVDKLSLAGARRTDIWQDPKTGTLYVRMVMDIARVEDHFKKSARMYKALENEGVDKNTVKKLTDDILGAKLQNEVKTSQVDAK</sequence>
<evidence type="ECO:0000256" key="1">
    <source>
        <dbReference type="SAM" id="SignalP"/>
    </source>
</evidence>
<dbReference type="OrthoDB" id="15348at2"/>
<gene>
    <name evidence="2" type="ORF">Deia_01155</name>
</gene>
<keyword evidence="1" id="KW-0732">Signal</keyword>
<keyword evidence="3" id="KW-1185">Reference proteome</keyword>
<evidence type="ECO:0008006" key="4">
    <source>
        <dbReference type="Google" id="ProtNLM"/>
    </source>
</evidence>
<evidence type="ECO:0000313" key="3">
    <source>
        <dbReference type="Proteomes" id="UP000321934"/>
    </source>
</evidence>
<protein>
    <recommendedName>
        <fullName evidence="4">LPP20 lipoprotein</fullName>
    </recommendedName>
</protein>
<accession>A0A5B8XF71</accession>
<dbReference type="EMBL" id="CP029077">
    <property type="protein sequence ID" value="QED23933.1"/>
    <property type="molecule type" value="Genomic_DNA"/>
</dbReference>
<dbReference type="Proteomes" id="UP000321934">
    <property type="component" value="Chromosome"/>
</dbReference>
<name>A0A5B8XF71_9RICK</name>
<feature type="chain" id="PRO_5022727673" description="LPP20 lipoprotein" evidence="1">
    <location>
        <begin position="21"/>
        <end position="207"/>
    </location>
</feature>
<evidence type="ECO:0000313" key="2">
    <source>
        <dbReference type="EMBL" id="QED23933.1"/>
    </source>
</evidence>
<dbReference type="Gene3D" id="3.10.28.20">
    <property type="entry name" value="Acetamidase/Formamidase-like domains"/>
    <property type="match status" value="1"/>
</dbReference>
<organism evidence="2 3">
    <name type="scientific">Candidatus Deianiraea vastatrix</name>
    <dbReference type="NCBI Taxonomy" id="2163644"/>
    <lineage>
        <taxon>Bacteria</taxon>
        <taxon>Pseudomonadati</taxon>
        <taxon>Pseudomonadota</taxon>
        <taxon>Alphaproteobacteria</taxon>
        <taxon>Rickettsiales</taxon>
        <taxon>Candidatus Deianiraeaceae</taxon>
        <taxon>Candidatus Deianiraea</taxon>
    </lineage>
</organism>
<feature type="signal peptide" evidence="1">
    <location>
        <begin position="1"/>
        <end position="20"/>
    </location>
</feature>
<reference evidence="2 3" key="1">
    <citation type="journal article" date="2019" name="ISME J.">
        <title>Deianiraea, an extracellular bacterium associated with the ciliate Paramecium, suggests an alternative scenario for the evolution of Rickettsiales.</title>
        <authorList>
            <person name="Castelli M."/>
            <person name="Sabaneyeva E."/>
            <person name="Lanzoni O."/>
            <person name="Lebedeva N."/>
            <person name="Floriano A.M."/>
            <person name="Gaiarsa S."/>
            <person name="Benken K."/>
            <person name="Modeo L."/>
            <person name="Bandi C."/>
            <person name="Potekhin A."/>
            <person name="Sassera D."/>
            <person name="Petroni G."/>
        </authorList>
    </citation>
    <scope>NUCLEOTIDE SEQUENCE [LARGE SCALE GENOMIC DNA]</scope>
    <source>
        <strain evidence="2">CyL4-1</strain>
    </source>
</reference>
<dbReference type="PROSITE" id="PS51257">
    <property type="entry name" value="PROKAR_LIPOPROTEIN"/>
    <property type="match status" value="1"/>
</dbReference>
<proteinExistence type="predicted"/>
<dbReference type="RefSeq" id="WP_146821445.1">
    <property type="nucleotide sequence ID" value="NZ_CP029077.1"/>
</dbReference>